<evidence type="ECO:0000256" key="1">
    <source>
        <dbReference type="ARBA" id="ARBA00001968"/>
    </source>
</evidence>
<feature type="domain" description="DDE Tnp4" evidence="3">
    <location>
        <begin position="73"/>
        <end position="134"/>
    </location>
</feature>
<evidence type="ECO:0000313" key="5">
    <source>
        <dbReference type="Proteomes" id="UP001159042"/>
    </source>
</evidence>
<sequence length="144" mass="16155">MDTVGRYQTTVGQDLYLAISQPVVSRIINKISHMFAVHLLPRYVKFPTTNEEIMLKKQRFMDNLNFPNTIGAIDGTQIAVVPPKVDDGVNPAVLYINRKGYHSINVHTIFDADMLLLNVNARYPGSTHDAAIWEIIQSTPSSKT</sequence>
<comment type="caution">
    <text evidence="4">The sequence shown here is derived from an EMBL/GenBank/DDBJ whole genome shotgun (WGS) entry which is preliminary data.</text>
</comment>
<organism evidence="4 5">
    <name type="scientific">Exocentrus adspersus</name>
    <dbReference type="NCBI Taxonomy" id="1586481"/>
    <lineage>
        <taxon>Eukaryota</taxon>
        <taxon>Metazoa</taxon>
        <taxon>Ecdysozoa</taxon>
        <taxon>Arthropoda</taxon>
        <taxon>Hexapoda</taxon>
        <taxon>Insecta</taxon>
        <taxon>Pterygota</taxon>
        <taxon>Neoptera</taxon>
        <taxon>Endopterygota</taxon>
        <taxon>Coleoptera</taxon>
        <taxon>Polyphaga</taxon>
        <taxon>Cucujiformia</taxon>
        <taxon>Chrysomeloidea</taxon>
        <taxon>Cerambycidae</taxon>
        <taxon>Lamiinae</taxon>
        <taxon>Acanthocinini</taxon>
        <taxon>Exocentrus</taxon>
    </lineage>
</organism>
<dbReference type="GO" id="GO:0046872">
    <property type="term" value="F:metal ion binding"/>
    <property type="evidence" value="ECO:0007669"/>
    <property type="project" value="UniProtKB-KW"/>
</dbReference>
<comment type="cofactor">
    <cofactor evidence="1">
        <name>a divalent metal cation</name>
        <dbReference type="ChEBI" id="CHEBI:60240"/>
    </cofactor>
</comment>
<dbReference type="EMBL" id="JANEYG010000132">
    <property type="protein sequence ID" value="KAJ8912379.1"/>
    <property type="molecule type" value="Genomic_DNA"/>
</dbReference>
<gene>
    <name evidence="4" type="ORF">NQ315_014747</name>
</gene>
<keyword evidence="2" id="KW-0479">Metal-binding</keyword>
<protein>
    <recommendedName>
        <fullName evidence="3">DDE Tnp4 domain-containing protein</fullName>
    </recommendedName>
</protein>
<evidence type="ECO:0000259" key="3">
    <source>
        <dbReference type="Pfam" id="PF13359"/>
    </source>
</evidence>
<evidence type="ECO:0000256" key="2">
    <source>
        <dbReference type="ARBA" id="ARBA00022723"/>
    </source>
</evidence>
<evidence type="ECO:0000313" key="4">
    <source>
        <dbReference type="EMBL" id="KAJ8912379.1"/>
    </source>
</evidence>
<reference evidence="4 5" key="1">
    <citation type="journal article" date="2023" name="Insect Mol. Biol.">
        <title>Genome sequencing provides insights into the evolution of gene families encoding plant cell wall-degrading enzymes in longhorned beetles.</title>
        <authorList>
            <person name="Shin N.R."/>
            <person name="Okamura Y."/>
            <person name="Kirsch R."/>
            <person name="Pauchet Y."/>
        </authorList>
    </citation>
    <scope>NUCLEOTIDE SEQUENCE [LARGE SCALE GENOMIC DNA]</scope>
    <source>
        <strain evidence="4">EAD_L_NR</strain>
    </source>
</reference>
<dbReference type="Proteomes" id="UP001159042">
    <property type="component" value="Unassembled WGS sequence"/>
</dbReference>
<name>A0AAV8VE41_9CUCU</name>
<dbReference type="Pfam" id="PF13359">
    <property type="entry name" value="DDE_Tnp_4"/>
    <property type="match status" value="1"/>
</dbReference>
<dbReference type="InterPro" id="IPR027806">
    <property type="entry name" value="HARBI1_dom"/>
</dbReference>
<keyword evidence="5" id="KW-1185">Reference proteome</keyword>
<dbReference type="AlphaFoldDB" id="A0AAV8VE41"/>
<accession>A0AAV8VE41</accession>
<proteinExistence type="predicted"/>